<comment type="similarity">
    <text evidence="1">Belongs to the 'GDXG' lipolytic enzyme family.</text>
</comment>
<organism evidence="5 6">
    <name type="scientific">Aquibacillus rhizosphaerae</name>
    <dbReference type="NCBI Taxonomy" id="3051431"/>
    <lineage>
        <taxon>Bacteria</taxon>
        <taxon>Bacillati</taxon>
        <taxon>Bacillota</taxon>
        <taxon>Bacilli</taxon>
        <taxon>Bacillales</taxon>
        <taxon>Bacillaceae</taxon>
        <taxon>Aquibacillus</taxon>
    </lineage>
</organism>
<keyword evidence="3" id="KW-0812">Transmembrane</keyword>
<dbReference type="RefSeq" id="WP_285933366.1">
    <property type="nucleotide sequence ID" value="NZ_JASTZU010000053.1"/>
</dbReference>
<evidence type="ECO:0000313" key="6">
    <source>
        <dbReference type="Proteomes" id="UP001235343"/>
    </source>
</evidence>
<dbReference type="InterPro" id="IPR050300">
    <property type="entry name" value="GDXG_lipolytic_enzyme"/>
</dbReference>
<name>A0ABT7LA04_9BACI</name>
<dbReference type="InterPro" id="IPR029058">
    <property type="entry name" value="AB_hydrolase_fold"/>
</dbReference>
<feature type="transmembrane region" description="Helical" evidence="3">
    <location>
        <begin position="26"/>
        <end position="46"/>
    </location>
</feature>
<evidence type="ECO:0000256" key="1">
    <source>
        <dbReference type="ARBA" id="ARBA00010515"/>
    </source>
</evidence>
<feature type="domain" description="BD-FAE-like" evidence="4">
    <location>
        <begin position="321"/>
        <end position="468"/>
    </location>
</feature>
<feature type="transmembrane region" description="Helical" evidence="3">
    <location>
        <begin position="115"/>
        <end position="134"/>
    </location>
</feature>
<dbReference type="Proteomes" id="UP001235343">
    <property type="component" value="Unassembled WGS sequence"/>
</dbReference>
<evidence type="ECO:0000313" key="5">
    <source>
        <dbReference type="EMBL" id="MDL4842077.1"/>
    </source>
</evidence>
<keyword evidence="3" id="KW-1133">Transmembrane helix</keyword>
<dbReference type="InterPro" id="IPR049492">
    <property type="entry name" value="BD-FAE-like_dom"/>
</dbReference>
<dbReference type="SUPFAM" id="SSF53474">
    <property type="entry name" value="alpha/beta-Hydrolases"/>
    <property type="match status" value="1"/>
</dbReference>
<protein>
    <submittedName>
        <fullName evidence="5">Alpha/beta hydrolase</fullName>
    </submittedName>
</protein>
<dbReference type="EMBL" id="JASTZU010000053">
    <property type="protein sequence ID" value="MDL4842077.1"/>
    <property type="molecule type" value="Genomic_DNA"/>
</dbReference>
<reference evidence="5 6" key="1">
    <citation type="submission" date="2023-06" db="EMBL/GenBank/DDBJ databases">
        <title>Aquibacillus rhizosphaerae LR5S19.</title>
        <authorList>
            <person name="Sun J.-Q."/>
        </authorList>
    </citation>
    <scope>NUCLEOTIDE SEQUENCE [LARGE SCALE GENOMIC DNA]</scope>
    <source>
        <strain evidence="5 6">LR5S19</strain>
    </source>
</reference>
<dbReference type="GO" id="GO:0016787">
    <property type="term" value="F:hydrolase activity"/>
    <property type="evidence" value="ECO:0007669"/>
    <property type="project" value="UniProtKB-KW"/>
</dbReference>
<comment type="caution">
    <text evidence="5">The sequence shown here is derived from an EMBL/GenBank/DDBJ whole genome shotgun (WGS) entry which is preliminary data.</text>
</comment>
<dbReference type="Pfam" id="PF20434">
    <property type="entry name" value="BD-FAE"/>
    <property type="match status" value="1"/>
</dbReference>
<feature type="transmembrane region" description="Helical" evidence="3">
    <location>
        <begin position="163"/>
        <end position="183"/>
    </location>
</feature>
<dbReference type="InterPro" id="IPR002168">
    <property type="entry name" value="Lipase_GDXG_HIS_AS"/>
</dbReference>
<evidence type="ECO:0000256" key="3">
    <source>
        <dbReference type="SAM" id="Phobius"/>
    </source>
</evidence>
<feature type="transmembrane region" description="Helical" evidence="3">
    <location>
        <begin position="52"/>
        <end position="73"/>
    </location>
</feature>
<dbReference type="PROSITE" id="PS01173">
    <property type="entry name" value="LIPASE_GDXG_HIS"/>
    <property type="match status" value="1"/>
</dbReference>
<dbReference type="Gene3D" id="3.40.50.1820">
    <property type="entry name" value="alpha/beta hydrolase"/>
    <property type="match status" value="1"/>
</dbReference>
<dbReference type="PANTHER" id="PTHR48081">
    <property type="entry name" value="AB HYDROLASE SUPERFAMILY PROTEIN C4A8.06C"/>
    <property type="match status" value="1"/>
</dbReference>
<evidence type="ECO:0000256" key="2">
    <source>
        <dbReference type="ARBA" id="ARBA00022801"/>
    </source>
</evidence>
<accession>A0ABT7LA04</accession>
<keyword evidence="3" id="KW-0472">Membrane</keyword>
<gene>
    <name evidence="5" type="ORF">QQS35_16685</name>
</gene>
<feature type="transmembrane region" description="Helical" evidence="3">
    <location>
        <begin position="226"/>
        <end position="249"/>
    </location>
</feature>
<keyword evidence="2 5" id="KW-0378">Hydrolase</keyword>
<keyword evidence="6" id="KW-1185">Reference proteome</keyword>
<feature type="transmembrane region" description="Helical" evidence="3">
    <location>
        <begin position="195"/>
        <end position="214"/>
    </location>
</feature>
<evidence type="ECO:0000259" key="4">
    <source>
        <dbReference type="Pfam" id="PF20434"/>
    </source>
</evidence>
<sequence>MVNPLQKETSLSSLNTRPKSSVTRSISTILLFANILSIILSGFYLIGLHGYGLWNIFGVLFVLTLIGNIIVAAFPSDHKWLDYSYLLFTIIAMILLPVLNSLASFQLSNTDSRTALSVIIIFILLILGTVMAAMTRKSQGDNPFTNRFTVHFAKERMFSKRRVMTGIWSLFLLGGVYVAYELLQGKSGGVIEMFFPGYALFFSIGTIAIVLFIIKMHSGKSRSLLIHLLTLIGLGVAVCFSLPLFATLFSMEEAETRFTDALGDEWKESIPEEVKTHFLTTPFSLPNYFFGTETNGYTVQEDILFFEGEEGIDKDIQLRFDAYLPPEQTNLPGNRSVLIRIHGGGWTIGDKGSGNNAQINKYFASQGYVVFDVQYGLSSEEKFVEFAPVPDNIVADFTIDDMVRHIGLFTDYLVENNDQFNADLNAVFISGASAGGQLANAVGLGLASGEYEDILNPELHVKGIIPLYPANGLADEVGIDGSDALTNPAELVTGNSPPSLIFQGTADGVVDASISKTFAETYKENNNPQSVLLMMPYAGHNGDFYFSSYYNQMFIYYMERFMYLN</sequence>
<proteinExistence type="inferred from homology"/>
<feature type="transmembrane region" description="Helical" evidence="3">
    <location>
        <begin position="85"/>
        <end position="103"/>
    </location>
</feature>